<keyword evidence="2" id="KW-1185">Reference proteome</keyword>
<gene>
    <name evidence="1" type="ORF">acsn021_16720</name>
</gene>
<reference evidence="1 2" key="1">
    <citation type="journal article" date="2016" name="Int. J. Syst. Evol. Microbiol.">
        <title>Descriptions of Anaerotaenia torta gen. nov., sp. nov. and Anaerocolumna cellulosilytica gen. nov., sp. nov. isolated from a methanogenic reactor of cattle waste.</title>
        <authorList>
            <person name="Uek A."/>
            <person name="Ohtaki Y."/>
            <person name="Kaku N."/>
            <person name="Ueki K."/>
        </authorList>
    </citation>
    <scope>NUCLEOTIDE SEQUENCE [LARGE SCALE GENOMIC DNA]</scope>
    <source>
        <strain evidence="1 2">SN021</strain>
    </source>
</reference>
<dbReference type="KEGG" id="acel:acsn021_16720"/>
<protein>
    <submittedName>
        <fullName evidence="1">Uncharacterized protein</fullName>
    </submittedName>
</protein>
<accession>A0A6S6QRY5</accession>
<dbReference type="AlphaFoldDB" id="A0A6S6QRY5"/>
<evidence type="ECO:0000313" key="1">
    <source>
        <dbReference type="EMBL" id="BCJ94103.1"/>
    </source>
</evidence>
<proteinExistence type="predicted"/>
<name>A0A6S6QRY5_9FIRM</name>
<dbReference type="RefSeq" id="WP_184091519.1">
    <property type="nucleotide sequence ID" value="NZ_AP023367.1"/>
</dbReference>
<organism evidence="1 2">
    <name type="scientific">Anaerocolumna cellulosilytica</name>
    <dbReference type="NCBI Taxonomy" id="433286"/>
    <lineage>
        <taxon>Bacteria</taxon>
        <taxon>Bacillati</taxon>
        <taxon>Bacillota</taxon>
        <taxon>Clostridia</taxon>
        <taxon>Lachnospirales</taxon>
        <taxon>Lachnospiraceae</taxon>
        <taxon>Anaerocolumna</taxon>
    </lineage>
</organism>
<sequence length="96" mass="10272">MTAAATGMVALGIGFIKKSVPSTILSAVLISSFFSNIMFNVVQSQNHFDLLPLVFMIIAVAAGTIVTLLLAQTITNKGCFCQIIFKKTDSKFLLSV</sequence>
<evidence type="ECO:0000313" key="2">
    <source>
        <dbReference type="Proteomes" id="UP000515561"/>
    </source>
</evidence>
<dbReference type="Proteomes" id="UP000515561">
    <property type="component" value="Chromosome"/>
</dbReference>
<dbReference type="EMBL" id="AP023367">
    <property type="protein sequence ID" value="BCJ94103.1"/>
    <property type="molecule type" value="Genomic_DNA"/>
</dbReference>